<dbReference type="SUPFAM" id="SSF53067">
    <property type="entry name" value="Actin-like ATPase domain"/>
    <property type="match status" value="2"/>
</dbReference>
<protein>
    <recommendedName>
        <fullName evidence="3">Actin-like ATPase domain-containing protein</fullName>
    </recommendedName>
</protein>
<dbReference type="OrthoDB" id="2963168at2759"/>
<dbReference type="InterPro" id="IPR043129">
    <property type="entry name" value="ATPase_NBD"/>
</dbReference>
<feature type="non-terminal residue" evidence="1">
    <location>
        <position position="1"/>
    </location>
</feature>
<reference evidence="2" key="2">
    <citation type="submission" date="2015-01" db="EMBL/GenBank/DDBJ databases">
        <title>Evolutionary Origins and Diversification of the Mycorrhizal Mutualists.</title>
        <authorList>
            <consortium name="DOE Joint Genome Institute"/>
            <consortium name="Mycorrhizal Genomics Consortium"/>
            <person name="Kohler A."/>
            <person name="Kuo A."/>
            <person name="Nagy L.G."/>
            <person name="Floudas D."/>
            <person name="Copeland A."/>
            <person name="Barry K.W."/>
            <person name="Cichocki N."/>
            <person name="Veneault-Fourrey C."/>
            <person name="LaButti K."/>
            <person name="Lindquist E.A."/>
            <person name="Lipzen A."/>
            <person name="Lundell T."/>
            <person name="Morin E."/>
            <person name="Murat C."/>
            <person name="Riley R."/>
            <person name="Ohm R."/>
            <person name="Sun H."/>
            <person name="Tunlid A."/>
            <person name="Henrissat B."/>
            <person name="Grigoriev I.V."/>
            <person name="Hibbett D.S."/>
            <person name="Martin F."/>
        </authorList>
    </citation>
    <scope>NUCLEOTIDE SEQUENCE [LARGE SCALE GENOMIC DNA]</scope>
    <source>
        <strain evidence="2">MAFF 305830</strain>
    </source>
</reference>
<dbReference type="Proteomes" id="UP000054097">
    <property type="component" value="Unassembled WGS sequence"/>
</dbReference>
<dbReference type="Gene3D" id="3.30.420.40">
    <property type="match status" value="2"/>
</dbReference>
<gene>
    <name evidence="1" type="ORF">M408DRAFT_330571</name>
</gene>
<reference evidence="1 2" key="1">
    <citation type="submission" date="2014-04" db="EMBL/GenBank/DDBJ databases">
        <authorList>
            <consortium name="DOE Joint Genome Institute"/>
            <person name="Kuo A."/>
            <person name="Zuccaro A."/>
            <person name="Kohler A."/>
            <person name="Nagy L.G."/>
            <person name="Floudas D."/>
            <person name="Copeland A."/>
            <person name="Barry K.W."/>
            <person name="Cichocki N."/>
            <person name="Veneault-Fourrey C."/>
            <person name="LaButti K."/>
            <person name="Lindquist E.A."/>
            <person name="Lipzen A."/>
            <person name="Lundell T."/>
            <person name="Morin E."/>
            <person name="Murat C."/>
            <person name="Sun H."/>
            <person name="Tunlid A."/>
            <person name="Henrissat B."/>
            <person name="Grigoriev I.V."/>
            <person name="Hibbett D.S."/>
            <person name="Martin F."/>
            <person name="Nordberg H.P."/>
            <person name="Cantor M.N."/>
            <person name="Hua S.X."/>
        </authorList>
    </citation>
    <scope>NUCLEOTIDE SEQUENCE [LARGE SCALE GENOMIC DNA]</scope>
    <source>
        <strain evidence="1 2">MAFF 305830</strain>
    </source>
</reference>
<dbReference type="PANTHER" id="PTHR14187:SF5">
    <property type="entry name" value="HEAT SHOCK 70 KDA PROTEIN 12A"/>
    <property type="match status" value="1"/>
</dbReference>
<dbReference type="PANTHER" id="PTHR14187">
    <property type="entry name" value="ALPHA KINASE/ELONGATION FACTOR 2 KINASE"/>
    <property type="match status" value="1"/>
</dbReference>
<dbReference type="HOGENOM" id="CLU_009958_4_1_1"/>
<dbReference type="Gene3D" id="3.90.640.10">
    <property type="entry name" value="Actin, Chain A, domain 4"/>
    <property type="match status" value="1"/>
</dbReference>
<keyword evidence="2" id="KW-1185">Reference proteome</keyword>
<dbReference type="AlphaFoldDB" id="A0A0C2WJ36"/>
<accession>A0A0C2WJ36</accession>
<name>A0A0C2WJ36_SERVB</name>
<evidence type="ECO:0008006" key="3">
    <source>
        <dbReference type="Google" id="ProtNLM"/>
    </source>
</evidence>
<dbReference type="EMBL" id="KN824306">
    <property type="protein sequence ID" value="KIM26378.1"/>
    <property type="molecule type" value="Genomic_DNA"/>
</dbReference>
<proteinExistence type="predicted"/>
<dbReference type="CDD" id="cd10170">
    <property type="entry name" value="ASKHA_NBD_HSP70"/>
    <property type="match status" value="1"/>
</dbReference>
<dbReference type="STRING" id="933852.A0A0C2WJ36"/>
<evidence type="ECO:0000313" key="1">
    <source>
        <dbReference type="EMBL" id="KIM26378.1"/>
    </source>
</evidence>
<sequence length="595" mass="66343">MSDYYSEKKYEGPETIVVAMDIGTTQSAVSFAHFSPGRVVRSKMVTLWPGCSTTVDKIPSIVSYRNGIVKACGAEALQDLEEQQDNVAYWFKLHMHPSLISQPNPSESELPPLPVGVTIEQVYADMMRYLMDNTQKSFEKTNPKGGDTWARVRDSIVVVLATPNAWDIREQARLRQAAIRASLVTEEHAGHLLQFVAESEASVHYALVNHPGDWLQKNTVFAVVDCGGSTVDTAVYRCVSATPVSLNETCPSECVQTGGIFVNREVKKMLNNKLQGSAFNDPDIIKSMVDAFEKEVNPTFDGIQDRYDLKFGVIRDNDPRVGIERGRIALSNEDLKPAFDVVTDKVCKNCSEVLPGQKAEYVLLVGGFGDSPYVQKVLSEKLRAYHMELITVEDRGRKAAVREGAIIGHIKQFVAARAAKATFGGCVRPVYDKKLHRDRKHLVQLYPDGKKRVDGAFHVWIEKGAILQGSFAHKLPYHVAWDAAKTSKNELIRGLETVEIEVFAWEGSDIPTWCKDEHGATLKGMRLICTLSANLSALAGSLQIMTGHRGKKFYRVDYDVCVYFGGTQLRAKLQWHQGSILHESEVKVMPYVFRV</sequence>
<organism evidence="1 2">
    <name type="scientific">Serendipita vermifera MAFF 305830</name>
    <dbReference type="NCBI Taxonomy" id="933852"/>
    <lineage>
        <taxon>Eukaryota</taxon>
        <taxon>Fungi</taxon>
        <taxon>Dikarya</taxon>
        <taxon>Basidiomycota</taxon>
        <taxon>Agaricomycotina</taxon>
        <taxon>Agaricomycetes</taxon>
        <taxon>Sebacinales</taxon>
        <taxon>Serendipitaceae</taxon>
        <taxon>Serendipita</taxon>
    </lineage>
</organism>
<evidence type="ECO:0000313" key="2">
    <source>
        <dbReference type="Proteomes" id="UP000054097"/>
    </source>
</evidence>